<organism evidence="3 4">
    <name type="scientific">Actinomyces israelii</name>
    <dbReference type="NCBI Taxonomy" id="1659"/>
    <lineage>
        <taxon>Bacteria</taxon>
        <taxon>Bacillati</taxon>
        <taxon>Actinomycetota</taxon>
        <taxon>Actinomycetes</taxon>
        <taxon>Actinomycetales</taxon>
        <taxon>Actinomycetaceae</taxon>
        <taxon>Actinomyces</taxon>
    </lineage>
</organism>
<dbReference type="PROSITE" id="PS00061">
    <property type="entry name" value="ADH_SHORT"/>
    <property type="match status" value="1"/>
</dbReference>
<dbReference type="InterPro" id="IPR036291">
    <property type="entry name" value="NAD(P)-bd_dom_sf"/>
</dbReference>
<accession>A0ABT4I5F4</accession>
<dbReference type="EMBL" id="JAPTMY010000001">
    <property type="protein sequence ID" value="MCZ0856609.1"/>
    <property type="molecule type" value="Genomic_DNA"/>
</dbReference>
<dbReference type="PANTHER" id="PTHR42760">
    <property type="entry name" value="SHORT-CHAIN DEHYDROGENASES/REDUCTASES FAMILY MEMBER"/>
    <property type="match status" value="1"/>
</dbReference>
<dbReference type="Pfam" id="PF13561">
    <property type="entry name" value="adh_short_C2"/>
    <property type="match status" value="1"/>
</dbReference>
<evidence type="ECO:0000313" key="4">
    <source>
        <dbReference type="Proteomes" id="UP001072034"/>
    </source>
</evidence>
<gene>
    <name evidence="3" type="ORF">OHJ16_00910</name>
</gene>
<evidence type="ECO:0000259" key="2">
    <source>
        <dbReference type="SMART" id="SM00822"/>
    </source>
</evidence>
<dbReference type="RefSeq" id="WP_268916363.1">
    <property type="nucleotide sequence ID" value="NZ_JAPTMY010000001.1"/>
</dbReference>
<dbReference type="Gene3D" id="3.40.50.720">
    <property type="entry name" value="NAD(P)-binding Rossmann-like Domain"/>
    <property type="match status" value="1"/>
</dbReference>
<evidence type="ECO:0000313" key="3">
    <source>
        <dbReference type="EMBL" id="MCZ0856609.1"/>
    </source>
</evidence>
<dbReference type="PRINTS" id="PR00080">
    <property type="entry name" value="SDRFAMILY"/>
</dbReference>
<keyword evidence="4" id="KW-1185">Reference proteome</keyword>
<comment type="similarity">
    <text evidence="1">Belongs to the short-chain dehydrogenases/reductases (SDR) family.</text>
</comment>
<dbReference type="PANTHER" id="PTHR42760:SF96">
    <property type="entry name" value="3-OXOACYL-[ACYL-CARRIER-PROTEIN] REDUCTASE FABG"/>
    <property type="match status" value="1"/>
</dbReference>
<dbReference type="PRINTS" id="PR00081">
    <property type="entry name" value="GDHRDH"/>
</dbReference>
<dbReference type="SMART" id="SM00822">
    <property type="entry name" value="PKS_KR"/>
    <property type="match status" value="1"/>
</dbReference>
<dbReference type="InterPro" id="IPR057326">
    <property type="entry name" value="KR_dom"/>
</dbReference>
<dbReference type="InterPro" id="IPR020904">
    <property type="entry name" value="Sc_DH/Rdtase_CS"/>
</dbReference>
<dbReference type="SUPFAM" id="SSF51735">
    <property type="entry name" value="NAD(P)-binding Rossmann-fold domains"/>
    <property type="match status" value="1"/>
</dbReference>
<proteinExistence type="inferred from homology"/>
<name>A0ABT4I5F4_9ACTO</name>
<evidence type="ECO:0000256" key="1">
    <source>
        <dbReference type="ARBA" id="ARBA00006484"/>
    </source>
</evidence>
<dbReference type="InterPro" id="IPR002347">
    <property type="entry name" value="SDR_fam"/>
</dbReference>
<comment type="caution">
    <text evidence="3">The sequence shown here is derived from an EMBL/GenBank/DDBJ whole genome shotgun (WGS) entry which is preliminary data.</text>
</comment>
<dbReference type="Proteomes" id="UP001072034">
    <property type="component" value="Unassembled WGS sequence"/>
</dbReference>
<reference evidence="3" key="1">
    <citation type="submission" date="2022-10" db="EMBL/GenBank/DDBJ databases">
        <title>Genome sequence of Actinomyces israelii ATCC 10048.</title>
        <authorList>
            <person name="Watt R.M."/>
            <person name="Tong W.M."/>
        </authorList>
    </citation>
    <scope>NUCLEOTIDE SEQUENCE</scope>
    <source>
        <strain evidence="3">ATCC 10048</strain>
    </source>
</reference>
<protein>
    <submittedName>
        <fullName evidence="3">SDR family oxidoreductase</fullName>
    </submittedName>
</protein>
<feature type="domain" description="Ketoreductase" evidence="2">
    <location>
        <begin position="12"/>
        <end position="180"/>
    </location>
</feature>
<sequence length="243" mass="24352">MSIPHASPSSARSVLVTGASRGIGRAVAAAFDAAGERVVGLSRSGDAPDGVVGMSVDVTDTSALRRAVARARMLHGPIEVLVACAGVSRDALAIRTPEPVWADTIAVNLTAAFTSASAVLPDMLRVRRGRIVLVSSVVAARGGTGQAAYAASKGGVEGLTRALAREVASRGVSVNAVAPGFVDTGMTAGLSQEARAAHLAAIPMGRLAAPREVVAPILFLASSEASYVTGTVLGVDGGMGMGR</sequence>